<gene>
    <name evidence="1" type="ORF">APUU_31385S</name>
</gene>
<dbReference type="AlphaFoldDB" id="A0A7R7XKQ9"/>
<name>A0A7R7XKQ9_9EURO</name>
<dbReference type="KEGG" id="apuu:APUU_31385S"/>
<protein>
    <submittedName>
        <fullName evidence="1">Uncharacterized protein</fullName>
    </submittedName>
</protein>
<dbReference type="EMBL" id="AP024445">
    <property type="protein sequence ID" value="BCS23160.1"/>
    <property type="molecule type" value="Genomic_DNA"/>
</dbReference>
<evidence type="ECO:0000313" key="2">
    <source>
        <dbReference type="Proteomes" id="UP000654913"/>
    </source>
</evidence>
<reference evidence="1" key="1">
    <citation type="submission" date="2021-01" db="EMBL/GenBank/DDBJ databases">
        <authorList>
            <consortium name="Aspergillus puulaauensis MK2 genome sequencing consortium"/>
            <person name="Kazuki M."/>
            <person name="Futagami T."/>
        </authorList>
    </citation>
    <scope>NUCLEOTIDE SEQUENCE</scope>
    <source>
        <strain evidence="1">MK2</strain>
    </source>
</reference>
<dbReference type="GeneID" id="64973165"/>
<organism evidence="1 2">
    <name type="scientific">Aspergillus puulaauensis</name>
    <dbReference type="NCBI Taxonomy" id="1220207"/>
    <lineage>
        <taxon>Eukaryota</taxon>
        <taxon>Fungi</taxon>
        <taxon>Dikarya</taxon>
        <taxon>Ascomycota</taxon>
        <taxon>Pezizomycotina</taxon>
        <taxon>Eurotiomycetes</taxon>
        <taxon>Eurotiomycetidae</taxon>
        <taxon>Eurotiales</taxon>
        <taxon>Aspergillaceae</taxon>
        <taxon>Aspergillus</taxon>
    </lineage>
</organism>
<dbReference type="OrthoDB" id="10333864at2759"/>
<reference evidence="1" key="2">
    <citation type="submission" date="2021-02" db="EMBL/GenBank/DDBJ databases">
        <title>Aspergillus puulaauensis MK2 genome sequence.</title>
        <authorList>
            <person name="Futagami T."/>
            <person name="Mori K."/>
            <person name="Kadooka C."/>
            <person name="Tanaka T."/>
        </authorList>
    </citation>
    <scope>NUCLEOTIDE SEQUENCE</scope>
    <source>
        <strain evidence="1">MK2</strain>
    </source>
</reference>
<dbReference type="Proteomes" id="UP000654913">
    <property type="component" value="Chromosome 3"/>
</dbReference>
<accession>A0A7R7XKQ9</accession>
<sequence length="281" mass="31853">MSSQDASTETTRGQIVSNILQYSIDTGDLQRAEQLCAEDAMSVQKLDHILRQNIVNEAEDSAANTANPPARPEDHNLQWFLKDFEIVRSIQADPPSSNQALMMRFVIPLHIQYKRLSGLYFQEAETGIDSSERDRVLSRLYVDVPTTFTEFNRIVEPLSGLIIYLTKEDKVGKPGDMVLMEVAFQFIKHRDMLRLWADRFKHLDMDSSRSSNAAEWESKLSFACFGMITDFDIAENGKEDGRVDRFCLKDLDRICDWQGHTFAKGVINAKVEHVLAGGSLG</sequence>
<evidence type="ECO:0000313" key="1">
    <source>
        <dbReference type="EMBL" id="BCS23160.1"/>
    </source>
</evidence>
<dbReference type="RefSeq" id="XP_041555354.1">
    <property type="nucleotide sequence ID" value="XM_041702582.1"/>
</dbReference>
<keyword evidence="2" id="KW-1185">Reference proteome</keyword>
<proteinExistence type="predicted"/>